<dbReference type="GO" id="GO:0016747">
    <property type="term" value="F:acyltransferase activity, transferring groups other than amino-acyl groups"/>
    <property type="evidence" value="ECO:0007669"/>
    <property type="project" value="TreeGrafter"/>
</dbReference>
<name>A0A2G2VDT9_CAPBA</name>
<reference evidence="3 4" key="1">
    <citation type="journal article" date="2017" name="Genome Biol.">
        <title>New reference genome sequences of hot pepper reveal the massive evolution of plant disease-resistance genes by retroduplication.</title>
        <authorList>
            <person name="Kim S."/>
            <person name="Park J."/>
            <person name="Yeom S.I."/>
            <person name="Kim Y.M."/>
            <person name="Seo E."/>
            <person name="Kim K.T."/>
            <person name="Kim M.S."/>
            <person name="Lee J.M."/>
            <person name="Cheong K."/>
            <person name="Shin H.S."/>
            <person name="Kim S.B."/>
            <person name="Han K."/>
            <person name="Lee J."/>
            <person name="Park M."/>
            <person name="Lee H.A."/>
            <person name="Lee H.Y."/>
            <person name="Lee Y."/>
            <person name="Oh S."/>
            <person name="Lee J.H."/>
            <person name="Choi E."/>
            <person name="Choi E."/>
            <person name="Lee S.E."/>
            <person name="Jeon J."/>
            <person name="Kim H."/>
            <person name="Choi G."/>
            <person name="Song H."/>
            <person name="Lee J."/>
            <person name="Lee S.C."/>
            <person name="Kwon J.K."/>
            <person name="Lee H.Y."/>
            <person name="Koo N."/>
            <person name="Hong Y."/>
            <person name="Kim R.W."/>
            <person name="Kang W.H."/>
            <person name="Huh J.H."/>
            <person name="Kang B.C."/>
            <person name="Yang T.J."/>
            <person name="Lee Y.H."/>
            <person name="Bennetzen J.L."/>
            <person name="Choi D."/>
        </authorList>
    </citation>
    <scope>NUCLEOTIDE SEQUENCE [LARGE SCALE GENOMIC DNA]</scope>
    <source>
        <strain evidence="4">cv. PBC81</strain>
    </source>
</reference>
<dbReference type="Gene3D" id="3.40.50.1820">
    <property type="entry name" value="alpha/beta hydrolase"/>
    <property type="match status" value="1"/>
</dbReference>
<proteinExistence type="inferred from homology"/>
<dbReference type="Pfam" id="PF00450">
    <property type="entry name" value="Peptidase_S10"/>
    <property type="match status" value="1"/>
</dbReference>
<dbReference type="AlphaFoldDB" id="A0A2G2VDT9"/>
<evidence type="ECO:0000313" key="4">
    <source>
        <dbReference type="Proteomes" id="UP000224567"/>
    </source>
</evidence>
<accession>A0A2G2VDT9</accession>
<gene>
    <name evidence="3" type="ORF">CQW23_27501</name>
</gene>
<dbReference type="PANTHER" id="PTHR11802:SF504">
    <property type="entry name" value="SERINE CARBOXYPEPTIDASE-LIKE 13"/>
    <property type="match status" value="1"/>
</dbReference>
<keyword evidence="2" id="KW-1133">Transmembrane helix</keyword>
<feature type="transmembrane region" description="Helical" evidence="2">
    <location>
        <begin position="6"/>
        <end position="28"/>
    </location>
</feature>
<dbReference type="EMBL" id="MLFT02000012">
    <property type="protein sequence ID" value="PHT31164.1"/>
    <property type="molecule type" value="Genomic_DNA"/>
</dbReference>
<dbReference type="PANTHER" id="PTHR11802">
    <property type="entry name" value="SERINE PROTEASE FAMILY S10 SERINE CARBOXYPEPTIDASE"/>
    <property type="match status" value="1"/>
</dbReference>
<organism evidence="3 4">
    <name type="scientific">Capsicum baccatum</name>
    <name type="common">Peruvian pepper</name>
    <dbReference type="NCBI Taxonomy" id="33114"/>
    <lineage>
        <taxon>Eukaryota</taxon>
        <taxon>Viridiplantae</taxon>
        <taxon>Streptophyta</taxon>
        <taxon>Embryophyta</taxon>
        <taxon>Tracheophyta</taxon>
        <taxon>Spermatophyta</taxon>
        <taxon>Magnoliopsida</taxon>
        <taxon>eudicotyledons</taxon>
        <taxon>Gunneridae</taxon>
        <taxon>Pentapetalae</taxon>
        <taxon>asterids</taxon>
        <taxon>lamiids</taxon>
        <taxon>Solanales</taxon>
        <taxon>Solanaceae</taxon>
        <taxon>Solanoideae</taxon>
        <taxon>Capsiceae</taxon>
        <taxon>Capsicum</taxon>
    </lineage>
</organism>
<evidence type="ECO:0000313" key="3">
    <source>
        <dbReference type="EMBL" id="PHT31164.1"/>
    </source>
</evidence>
<evidence type="ECO:0000256" key="2">
    <source>
        <dbReference type="SAM" id="Phobius"/>
    </source>
</evidence>
<keyword evidence="2" id="KW-0812">Transmembrane</keyword>
<keyword evidence="4" id="KW-1185">Reference proteome</keyword>
<dbReference type="Proteomes" id="UP000224567">
    <property type="component" value="Unassembled WGS sequence"/>
</dbReference>
<protein>
    <submittedName>
        <fullName evidence="3">Serine carboxypeptidase-like 18</fullName>
    </submittedName>
</protein>
<comment type="caution">
    <text evidence="3">The sequence shown here is derived from an EMBL/GenBank/DDBJ whole genome shotgun (WGS) entry which is preliminary data.</text>
</comment>
<dbReference type="FunFam" id="3.40.50.1820:FF:000072">
    <property type="entry name" value="Serine carboxypeptidase-like 19"/>
    <property type="match status" value="1"/>
</dbReference>
<keyword evidence="2" id="KW-0472">Membrane</keyword>
<dbReference type="InterPro" id="IPR001563">
    <property type="entry name" value="Peptidase_S10"/>
</dbReference>
<dbReference type="InterPro" id="IPR029058">
    <property type="entry name" value="AB_hydrolase_fold"/>
</dbReference>
<dbReference type="GO" id="GO:0019748">
    <property type="term" value="P:secondary metabolic process"/>
    <property type="evidence" value="ECO:0007669"/>
    <property type="project" value="TreeGrafter"/>
</dbReference>
<evidence type="ECO:0000256" key="1">
    <source>
        <dbReference type="ARBA" id="ARBA00009431"/>
    </source>
</evidence>
<dbReference type="PRINTS" id="PR00724">
    <property type="entry name" value="CRBOXYPTASEC"/>
</dbReference>
<dbReference type="GO" id="GO:0006508">
    <property type="term" value="P:proteolysis"/>
    <property type="evidence" value="ECO:0007669"/>
    <property type="project" value="InterPro"/>
</dbReference>
<dbReference type="OrthoDB" id="443318at2759"/>
<comment type="similarity">
    <text evidence="1">Belongs to the peptidase S10 family.</text>
</comment>
<reference evidence="4" key="2">
    <citation type="journal article" date="2017" name="J. Anim. Genet.">
        <title>Multiple reference genome sequences of hot pepper reveal the massive evolution of plant disease resistance genes by retroduplication.</title>
        <authorList>
            <person name="Kim S."/>
            <person name="Park J."/>
            <person name="Yeom S.-I."/>
            <person name="Kim Y.-M."/>
            <person name="Seo E."/>
            <person name="Kim K.-T."/>
            <person name="Kim M.-S."/>
            <person name="Lee J.M."/>
            <person name="Cheong K."/>
            <person name="Shin H.-S."/>
            <person name="Kim S.-B."/>
            <person name="Han K."/>
            <person name="Lee J."/>
            <person name="Park M."/>
            <person name="Lee H.-A."/>
            <person name="Lee H.-Y."/>
            <person name="Lee Y."/>
            <person name="Oh S."/>
            <person name="Lee J.H."/>
            <person name="Choi E."/>
            <person name="Choi E."/>
            <person name="Lee S.E."/>
            <person name="Jeon J."/>
            <person name="Kim H."/>
            <person name="Choi G."/>
            <person name="Song H."/>
            <person name="Lee J."/>
            <person name="Lee S.-C."/>
            <person name="Kwon J.-K."/>
            <person name="Lee H.-Y."/>
            <person name="Koo N."/>
            <person name="Hong Y."/>
            <person name="Kim R.W."/>
            <person name="Kang W.-H."/>
            <person name="Huh J.H."/>
            <person name="Kang B.-C."/>
            <person name="Yang T.-J."/>
            <person name="Lee Y.-H."/>
            <person name="Bennetzen J.L."/>
            <person name="Choi D."/>
        </authorList>
    </citation>
    <scope>NUCLEOTIDE SEQUENCE [LARGE SCALE GENOMIC DNA]</scope>
    <source>
        <strain evidence="4">cv. PBC81</strain>
    </source>
</reference>
<dbReference type="SUPFAM" id="SSF53474">
    <property type="entry name" value="alpha/beta-Hydrolases"/>
    <property type="match status" value="1"/>
</dbReference>
<dbReference type="GO" id="GO:0004185">
    <property type="term" value="F:serine-type carboxypeptidase activity"/>
    <property type="evidence" value="ECO:0007669"/>
    <property type="project" value="InterPro"/>
</dbReference>
<sequence length="360" mass="40824">MLCFHFPLPFYHFLLIIIITIIQPYYFVACVPQQYGNKTLVEFLPGFDGPLPFHLETGYIGVGESEEVQLFYYFVKSESDPRKDPILIWLTGGPGCSSITGLLYEIGPLAFAQKTFNGSLPILVSAPYSWTKFASIIFLDQPLNTGFSITSTSKCTDDLQASNYVYEFLLKWFDDHTEFISNPFYVSGDSYSGIIIPVIVQLISDGNEAANKQLINIKGYTLGNPATFPEEKNYQIPFSHGMGLIPDELYESLKENCKGDYQNISPTNELCVQYLTMFKKLVSGIYDLHILEPLCGLDSPNQQQLFGERRSLGEDFVTLKNDDSICQESRVAKLELSFYWANNPKVQEVLHVIKLYKILF</sequence>